<accession>A0A423DMN0</accession>
<dbReference type="Pfam" id="PF13517">
    <property type="entry name" value="FG-GAP_3"/>
    <property type="match status" value="2"/>
</dbReference>
<protein>
    <recommendedName>
        <fullName evidence="7">DUF4347 domain-containing protein</fullName>
    </recommendedName>
</protein>
<evidence type="ECO:0008006" key="7">
    <source>
        <dbReference type="Google" id="ProtNLM"/>
    </source>
</evidence>
<proteinExistence type="predicted"/>
<dbReference type="InterPro" id="IPR013517">
    <property type="entry name" value="FG-GAP"/>
</dbReference>
<dbReference type="RefSeq" id="WP_123566399.1">
    <property type="nucleotide sequence ID" value="NZ_MOAM01000022.1"/>
</dbReference>
<reference evidence="5 6" key="1">
    <citation type="submission" date="2016-10" db="EMBL/GenBank/DDBJ databases">
        <title>Comparative genome analysis of multiple Pseudomonas spp. focuses on biocontrol and plant growth promoting traits.</title>
        <authorList>
            <person name="Tao X.-Y."/>
            <person name="Taylor C.G."/>
        </authorList>
    </citation>
    <scope>NUCLEOTIDE SEQUENCE [LARGE SCALE GENOMIC DNA]</scope>
    <source>
        <strain evidence="5 6">15D11</strain>
    </source>
</reference>
<feature type="domain" description="DUF4347" evidence="4">
    <location>
        <begin position="84"/>
        <end position="243"/>
    </location>
</feature>
<dbReference type="SUPFAM" id="SSF69318">
    <property type="entry name" value="Integrin alpha N-terminal domain"/>
    <property type="match status" value="1"/>
</dbReference>
<dbReference type="InterPro" id="IPR032812">
    <property type="entry name" value="SbsA_Ig"/>
</dbReference>
<evidence type="ECO:0000313" key="6">
    <source>
        <dbReference type="Proteomes" id="UP000285286"/>
    </source>
</evidence>
<keyword evidence="1" id="KW-0732">Signal</keyword>
<dbReference type="InterPro" id="IPR025592">
    <property type="entry name" value="DUF4347"/>
</dbReference>
<dbReference type="Pfam" id="PF14252">
    <property type="entry name" value="DUF4347"/>
    <property type="match status" value="1"/>
</dbReference>
<organism evidence="5 6">
    <name type="scientific">Pseudomonas vranovensis</name>
    <dbReference type="NCBI Taxonomy" id="321661"/>
    <lineage>
        <taxon>Bacteria</taxon>
        <taxon>Pseudomonadati</taxon>
        <taxon>Pseudomonadota</taxon>
        <taxon>Gammaproteobacteria</taxon>
        <taxon>Pseudomonadales</taxon>
        <taxon>Pseudomonadaceae</taxon>
        <taxon>Pseudomonas</taxon>
    </lineage>
</organism>
<dbReference type="EMBL" id="MOAM01000022">
    <property type="protein sequence ID" value="ROL72818.1"/>
    <property type="molecule type" value="Genomic_DNA"/>
</dbReference>
<comment type="caution">
    <text evidence="5">The sequence shown here is derived from an EMBL/GenBank/DDBJ whole genome shotgun (WGS) entry which is preliminary data.</text>
</comment>
<dbReference type="Pfam" id="PF13205">
    <property type="entry name" value="Big_5"/>
    <property type="match status" value="1"/>
</dbReference>
<feature type="region of interest" description="Disordered" evidence="2">
    <location>
        <begin position="50"/>
        <end position="76"/>
    </location>
</feature>
<evidence type="ECO:0000259" key="3">
    <source>
        <dbReference type="Pfam" id="PF13205"/>
    </source>
</evidence>
<evidence type="ECO:0000313" key="5">
    <source>
        <dbReference type="EMBL" id="ROL72818.1"/>
    </source>
</evidence>
<keyword evidence="6" id="KW-1185">Reference proteome</keyword>
<evidence type="ECO:0000256" key="1">
    <source>
        <dbReference type="ARBA" id="ARBA00022729"/>
    </source>
</evidence>
<gene>
    <name evidence="5" type="ORF">BHU25_14530</name>
</gene>
<evidence type="ECO:0000256" key="2">
    <source>
        <dbReference type="SAM" id="MobiDB-lite"/>
    </source>
</evidence>
<dbReference type="PANTHER" id="PTHR44103:SF1">
    <property type="entry name" value="PROPROTEIN CONVERTASE P"/>
    <property type="match status" value="1"/>
</dbReference>
<dbReference type="InterPro" id="IPR028994">
    <property type="entry name" value="Integrin_alpha_N"/>
</dbReference>
<sequence>MKFIDRFKRQGRPVPTPAVQAPLLFALEPRIMFDASVAVVAQEATAEAAKDTGKDSASDTAQADKAALATTDTRGASASERHEVVFVDGQISNPQEALKGLPAGSEVVVLDPGKDGLQQMADYLKGRSDLDAIHVFSHGASGTVQLGNVWLSSSNLADHGESLQSIGQSLKANGDLMLYGCQVGKDDAGQAFVSQLASLTGADIGASSDDTGASALGGNWTLERSSGPLATTALALNDYQGLLAISWSTGSAPLSGTTIAAGSRVVVGDFDNDGDADILYQTGGNGTPWAFARSNGNGSFTLQSLAQSPFAGLSLPDHTGSNYHVADFDGDGDLDVLAGVNGTTGTYLRNDGGSFSSQSTTSFPAPAAGSRMLAADFDNDGDADLLYQTGANGTGFAYARSNGNGTFTLLTLAQSPFAGLTLPDHNGSNYYAADIDGDGDIDVLAGSNATTGVYLRNDGGTFSSQSTASFPAPAAFGRMVLADFDSDGDADILYQTGANGTAFAYARSNGDGTFTLQTLAQSPLAGLSLVDHTGTTYRAADFDGDGDIDLYGGFNGTAGNLYVQNDRPPIVVSSTPSDNASNVDTNANIVLTFNEAVSKGSSGNIYIVRTFDNVVVQTIAIGSAQISGSGTTWTIALPVPLALGTGYAIRLDAKTFVDGDGAIFKGVKNNTTLNFTTKSNDPPVLSNLNGDSNTFTEGGAPVLLDAGGNALLTDLDSADFNGGNVTVAITANRVSGEDLLGIFNQGSGAGQIGVSGSNVTYAGVIIGSFAGGSASSNLVISLNSNATAAAVQALVRNLTYSNSNNGDISTAARTVQVSINDGDSASDASALVSVNVSAVNDAPTVTASGGTPTFTEGGAPADLFSAVVVSTVEAGQGIRQLTFTVSNVSDLGNERLTLDGSNIDLVNGASGTTAINGFSYSVTLSGATATVTLTKAAGISSGLTQTLIDGVQYSNLSHAPTIGTRVITLTGVADTGGTSNGGADSTSLAISATVTVQASNDAPSLSGGPFVLPGTDEDSSSSGQLIATILAGLSHGDVDGAGSLSGVAVIGSSGNGFWQYSSNGFSWADIGAVSSSAGLLLSSTTQVRFVPDGANAGSASLTFRAWDQTSGTASSNVVRNTADTTNNGGSSSFSVGTAQAQISISAVNDAPLLTPTAPVLIGISDGQLNNPGQTVASFLSGVTDVDTGALVGIAITGLNSGTGTWQYSTDGSTWSDIGAVAGNNALLLRGSDKLRLVPDGAHAMVATLTYKAWDQTGASAGQQGSKVDTTASGASTAFSIASDTASITVTAVNDAPNLSTSAGSAHFVEGNNGPSTPVVVDSGLTLSDSDNSTLASARVSIIGNFQVGFDALAFTNNPATMGNISASYDVSTGVLTLTSAGAAATLAQWQAALASVTFSNQSESPSTATRTLSFVVNDGALDSPAATRTLTVATVDDTPVIATSGGSETYFENAGPVAIDSGLTLSDVDSNTLASATISITGNFRAGQDVLEFGSGSPTTGNINASYNAATGVLTLTSAGATATLWQWQVALQSVGYRNVSDNPDTSTRTVSFSVNDGNSDSAVASKAVNIQAVNDAGILSVPSSLNFNEDASGTVSGISISDADAGSGQVTLTLSVVFGQLRANSGAGVTVNPLGSGLILVGTVSDINAFIAANGVSYIGAANGNGNVNLTVTYNDGGNTGSGGAQLTQRVVTLAIGAVNDAPVNQVPSSQNVLQDGSLTFNNGNGNLISISDVDAGSAALQVTLTASNGLLTLSSLSGLVFTVGSGTGDASMTFSGSQSDINAALNGLVFSPLAGYHGSASLQITTNDQGGSGSGGAQTDTDTININVASLNPRVTDVSAQSANGSYKTGDSISLTLTFDQMVSVDTTGGIPALLLETGLVDRYATYVAGSGTNTLTFQYIVQAGDTSADLDYAGSAALALNGAVIRNASGDNAVLTLPTPGTAHSLGANHNLVIDGIAPQVTSVSVPANGTYVAGQQLDFTVNLSEAVTVTGTPRLQITLDTGGTVFADYLSGSGTGALVFRLTVSNGQLDSNGISLGSNLVLNGGLVRDQAGNVAVAALNNVGSTAGVNVDAVAPVIGSVAVPAAGSYKAGDVLSFTVNASEALIVDTSTGTPRLQLTIGGLSRYASYVSGSGSGQLLFQYSVDAGVNDADGIQLGSTLDLNGGTLRDAAGNGLVLALNGLGSTAGVLVDTLAPSAGALLAIDASPSNAGSVRYSVTFSEVVSGVDASDFNLVFSGSANGSISSVTSLDGRTFTVLISGLSGVGSLRLDLNSSATGISDAAGNSLSNGQSGASYQIDRVAPTVDSVTVPANGNYVAGQHLDFTVNLSEAVMVTGTPRLQITLDTGGTVFADYLSGSGTGALVFRLTVSNGQFDSTGISLGSNLVLNGGALRDSVGNDALISLNNVASTSGVLVDALLPTVASVSVPPAGSYNAGDVLSFTVNASEALIVDTSTGTPRLQLTIGGLTRYASYVSGSGTDQLLFQYSVQAGNNDADGIQVGSTLDLNGGTVRDAAGNPLNLGLNGLASTTGVRIDTAAPQVADIVRVDVSPSNSGSLRYTVSFDESVSGVDLADFSLAFSASASGRISSVTQLDGRTYSVLVDNLSGVGTLRLDLNPTGTGITDAAGNALAGGLQGSSYSIDRVAPSVTAVAVPAAGSYVAGQGLEFSVQLDEAVLVDTADGAPRLAVTLDNGRVVYADYVSGSGSNTLVFRLTISPGLQASNGLSVAPSLDLNGSTVRDARGNDAGSGLNNVASTAGILVDARAPRPAEIAVQTPATSGERTLSYTLSFDEAVSGVDAADFSVLSSGSATGVVQSVQQLDARTYRVTLGSISGQGGLGLSLNALNSGIRDGAGNALAVSMSSPLYQLPNQDVGDLEFRVNPPVSNPVVSAPLLQPQVPQLPSVASTSPMLPAPLFEERTLGSGIDTLGSIFIHNGLSAPSFIAQVFASSDAGGDGAGLGFLGFGGGDGGVFGSSTFAGLFAREAAPDGESMRVFDGKQWRTTDPAQGLRAVFGAASLEQQLQDIKDAEQRPVRELAMALAQPTQIGNRT</sequence>
<feature type="domain" description="SbsA Ig-like" evidence="3">
    <location>
        <begin position="566"/>
        <end position="677"/>
    </location>
</feature>
<evidence type="ECO:0000259" key="4">
    <source>
        <dbReference type="Pfam" id="PF14252"/>
    </source>
</evidence>
<dbReference type="Proteomes" id="UP000285286">
    <property type="component" value="Unassembled WGS sequence"/>
</dbReference>
<name>A0A423DMN0_9PSED</name>
<dbReference type="PANTHER" id="PTHR44103">
    <property type="entry name" value="PROPROTEIN CONVERTASE P"/>
    <property type="match status" value="1"/>
</dbReference>